<gene>
    <name evidence="1" type="ORF">QYT958_LOCUS47042</name>
    <name evidence="2" type="ORF">QYT958_LOCUS47299</name>
</gene>
<accession>A0A822FUE3</accession>
<dbReference type="AlphaFoldDB" id="A0A822FUE3"/>
<sequence>GILDLKPEVLQAALNTTVIGALAASQEVNIN</sequence>
<reference evidence="1" key="1">
    <citation type="submission" date="2021-02" db="EMBL/GenBank/DDBJ databases">
        <authorList>
            <person name="Nowell W R."/>
        </authorList>
    </citation>
    <scope>NUCLEOTIDE SEQUENCE</scope>
</reference>
<organism evidence="1 3">
    <name type="scientific">Rotaria socialis</name>
    <dbReference type="NCBI Taxonomy" id="392032"/>
    <lineage>
        <taxon>Eukaryota</taxon>
        <taxon>Metazoa</taxon>
        <taxon>Spiralia</taxon>
        <taxon>Gnathifera</taxon>
        <taxon>Rotifera</taxon>
        <taxon>Eurotatoria</taxon>
        <taxon>Bdelloidea</taxon>
        <taxon>Philodinida</taxon>
        <taxon>Philodinidae</taxon>
        <taxon>Rotaria</taxon>
    </lineage>
</organism>
<feature type="non-terminal residue" evidence="1">
    <location>
        <position position="1"/>
    </location>
</feature>
<evidence type="ECO:0000313" key="2">
    <source>
        <dbReference type="EMBL" id="CAF5136349.1"/>
    </source>
</evidence>
<proteinExistence type="predicted"/>
<dbReference type="EMBL" id="CAJOBR010086435">
    <property type="protein sequence ID" value="CAF5133457.1"/>
    <property type="molecule type" value="Genomic_DNA"/>
</dbReference>
<comment type="caution">
    <text evidence="1">The sequence shown here is derived from an EMBL/GenBank/DDBJ whole genome shotgun (WGS) entry which is preliminary data.</text>
</comment>
<dbReference type="EMBL" id="CAJOBR010088250">
    <property type="protein sequence ID" value="CAF5136349.1"/>
    <property type="molecule type" value="Genomic_DNA"/>
</dbReference>
<evidence type="ECO:0000313" key="3">
    <source>
        <dbReference type="Proteomes" id="UP000663848"/>
    </source>
</evidence>
<dbReference type="Proteomes" id="UP000663848">
    <property type="component" value="Unassembled WGS sequence"/>
</dbReference>
<name>A0A822FUE3_9BILA</name>
<protein>
    <submittedName>
        <fullName evidence="1">Uncharacterized protein</fullName>
    </submittedName>
</protein>
<evidence type="ECO:0000313" key="1">
    <source>
        <dbReference type="EMBL" id="CAF5133457.1"/>
    </source>
</evidence>